<reference evidence="4" key="1">
    <citation type="journal article" date="2014" name="Genome Announc.">
        <title>Genome sequence and annotation of Acremonium chrysogenum, producer of the beta-lactam antibiotic cephalosporin C.</title>
        <authorList>
            <person name="Terfehr D."/>
            <person name="Dahlmann T.A."/>
            <person name="Specht T."/>
            <person name="Zadra I."/>
            <person name="Kuernsteiner H."/>
            <person name="Kueck U."/>
        </authorList>
    </citation>
    <scope>NUCLEOTIDE SEQUENCE [LARGE SCALE GENOMIC DNA]</scope>
    <source>
        <strain evidence="4">ATCC 11550 / CBS 779.69 / DSM 880 / IAM 14645 / JCM 23072 / IMI 49137</strain>
    </source>
</reference>
<dbReference type="EMBL" id="JPKY01000178">
    <property type="protein sequence ID" value="KFH40655.1"/>
    <property type="molecule type" value="Genomic_DNA"/>
</dbReference>
<comment type="caution">
    <text evidence="3">The sequence shown here is derived from an EMBL/GenBank/DDBJ whole genome shotgun (WGS) entry which is preliminary data.</text>
</comment>
<dbReference type="HOGENOM" id="CLU_044514_0_0_1"/>
<feature type="region of interest" description="Disordered" evidence="1">
    <location>
        <begin position="309"/>
        <end position="346"/>
    </location>
</feature>
<proteinExistence type="predicted"/>
<feature type="transmembrane region" description="Helical" evidence="2">
    <location>
        <begin position="92"/>
        <end position="114"/>
    </location>
</feature>
<evidence type="ECO:0000256" key="1">
    <source>
        <dbReference type="SAM" id="MobiDB-lite"/>
    </source>
</evidence>
<feature type="compositionally biased region" description="Gly residues" evidence="1">
    <location>
        <begin position="336"/>
        <end position="346"/>
    </location>
</feature>
<evidence type="ECO:0000256" key="2">
    <source>
        <dbReference type="SAM" id="Phobius"/>
    </source>
</evidence>
<keyword evidence="2" id="KW-0472">Membrane</keyword>
<evidence type="ECO:0000313" key="3">
    <source>
        <dbReference type="EMBL" id="KFH40655.1"/>
    </source>
</evidence>
<dbReference type="AlphaFoldDB" id="A0A086SU73"/>
<feature type="transmembrane region" description="Helical" evidence="2">
    <location>
        <begin position="21"/>
        <end position="43"/>
    </location>
</feature>
<feature type="transmembrane region" description="Helical" evidence="2">
    <location>
        <begin position="126"/>
        <end position="151"/>
    </location>
</feature>
<dbReference type="STRING" id="857340.A0A086SU73"/>
<evidence type="ECO:0000313" key="4">
    <source>
        <dbReference type="Proteomes" id="UP000029964"/>
    </source>
</evidence>
<keyword evidence="2" id="KW-1133">Transmembrane helix</keyword>
<feature type="transmembrane region" description="Helical" evidence="2">
    <location>
        <begin position="63"/>
        <end position="85"/>
    </location>
</feature>
<keyword evidence="4" id="KW-1185">Reference proteome</keyword>
<name>A0A086SU73_HAPC1</name>
<accession>A0A086SU73</accession>
<sequence>MGSLRALAQFERSRWRLRLLLPLWALQLGLTLTLAGLFAWRLGDSVKHYDARDKAGEVPALELVWETANVGLAGVSTICTVFEIARFLAEALTPWTVLFTHIIKLTCAVALLVLDSVAHAQRIDGHYTAVGLALDVALLCTASALAVYAILTYRRLSTKGSYAHNLDVKNYGYSDGLDRDSSYPGARRPSLRERRLSLTSTRLSVISARRSSEASIPLDSVEQQQRPLSYYSHERDTQFDDYIARRLSVTSDKEDVERALGAAEFGWSSSGTPLGDDDAVSVGVVKAKSRPVSVPARAPSLASDHVLVSVPEEEDAARSRNGGKANEEATIREALLGGGRRTSGSG</sequence>
<organism evidence="3 4">
    <name type="scientific">Hapsidospora chrysogenum (strain ATCC 11550 / CBS 779.69 / DSM 880 / IAM 14645 / JCM 23072 / IMI 49137)</name>
    <name type="common">Acremonium chrysogenum</name>
    <dbReference type="NCBI Taxonomy" id="857340"/>
    <lineage>
        <taxon>Eukaryota</taxon>
        <taxon>Fungi</taxon>
        <taxon>Dikarya</taxon>
        <taxon>Ascomycota</taxon>
        <taxon>Pezizomycotina</taxon>
        <taxon>Sordariomycetes</taxon>
        <taxon>Hypocreomycetidae</taxon>
        <taxon>Hypocreales</taxon>
        <taxon>Bionectriaceae</taxon>
        <taxon>Hapsidospora</taxon>
    </lineage>
</organism>
<gene>
    <name evidence="3" type="ORF">ACRE_086380</name>
</gene>
<keyword evidence="2" id="KW-0812">Transmembrane</keyword>
<dbReference type="Proteomes" id="UP000029964">
    <property type="component" value="Unassembled WGS sequence"/>
</dbReference>
<dbReference type="OrthoDB" id="5211263at2759"/>
<protein>
    <submittedName>
        <fullName evidence="3">Uncharacterized protein</fullName>
    </submittedName>
</protein>